<accession>A0ABP8SY61</accession>
<evidence type="ECO:0000313" key="2">
    <source>
        <dbReference type="Proteomes" id="UP001500307"/>
    </source>
</evidence>
<comment type="caution">
    <text evidence="1">The sequence shown here is derived from an EMBL/GenBank/DDBJ whole genome shotgun (WGS) entry which is preliminary data.</text>
</comment>
<evidence type="ECO:0000313" key="1">
    <source>
        <dbReference type="EMBL" id="GAA4575987.1"/>
    </source>
</evidence>
<dbReference type="EMBL" id="BAABGU010000029">
    <property type="protein sequence ID" value="GAA4575987.1"/>
    <property type="molecule type" value="Genomic_DNA"/>
</dbReference>
<reference evidence="2" key="1">
    <citation type="journal article" date="2019" name="Int. J. Syst. Evol. Microbiol.">
        <title>The Global Catalogue of Microorganisms (GCM) 10K type strain sequencing project: providing services to taxonomists for standard genome sequencing and annotation.</title>
        <authorList>
            <consortium name="The Broad Institute Genomics Platform"/>
            <consortium name="The Broad Institute Genome Sequencing Center for Infectious Disease"/>
            <person name="Wu L."/>
            <person name="Ma J."/>
        </authorList>
    </citation>
    <scope>NUCLEOTIDE SEQUENCE [LARGE SCALE GENOMIC DNA]</scope>
    <source>
        <strain evidence="2">JCM 3175</strain>
    </source>
</reference>
<keyword evidence="2" id="KW-1185">Reference proteome</keyword>
<proteinExistence type="predicted"/>
<protein>
    <submittedName>
        <fullName evidence="1">Uncharacterized protein</fullName>
    </submittedName>
</protein>
<sequence length="51" mass="5227">MNQDAPGRLGTPGASPVSARCVVITGLRDPGYTFLTISQLLGRSTLGGPAR</sequence>
<dbReference type="RefSeq" id="WP_346122775.1">
    <property type="nucleotide sequence ID" value="NZ_BAABGU010000029.1"/>
</dbReference>
<gene>
    <name evidence="1" type="ORF">GCM10023176_46410</name>
</gene>
<dbReference type="Proteomes" id="UP001500307">
    <property type="component" value="Unassembled WGS sequence"/>
</dbReference>
<organism evidence="1 2">
    <name type="scientific">Micromonospora coerulea</name>
    <dbReference type="NCBI Taxonomy" id="47856"/>
    <lineage>
        <taxon>Bacteria</taxon>
        <taxon>Bacillati</taxon>
        <taxon>Actinomycetota</taxon>
        <taxon>Actinomycetes</taxon>
        <taxon>Micromonosporales</taxon>
        <taxon>Micromonosporaceae</taxon>
        <taxon>Micromonospora</taxon>
    </lineage>
</organism>
<name>A0ABP8SY61_9ACTN</name>